<keyword evidence="2" id="KW-1185">Reference proteome</keyword>
<gene>
    <name evidence="1" type="ORF">RPERSI_LOCUS30948</name>
</gene>
<proteinExistence type="predicted"/>
<dbReference type="EMBL" id="CAJVQC010122830">
    <property type="protein sequence ID" value="CAG8839178.1"/>
    <property type="molecule type" value="Genomic_DNA"/>
</dbReference>
<protein>
    <submittedName>
        <fullName evidence="1">18371_t:CDS:1</fullName>
    </submittedName>
</protein>
<sequence length="88" mass="10070">KSLAISSNESNLLVSKKSLNGFKNNKSYIQSKSELLNKNNLPLQDKRFWSTLYSQNMRFRSASPNDNINESDYDANNDPIEIDDTPIE</sequence>
<reference evidence="1" key="1">
    <citation type="submission" date="2021-06" db="EMBL/GenBank/DDBJ databases">
        <authorList>
            <person name="Kallberg Y."/>
            <person name="Tangrot J."/>
            <person name="Rosling A."/>
        </authorList>
    </citation>
    <scope>NUCLEOTIDE SEQUENCE</scope>
    <source>
        <strain evidence="1">MA461A</strain>
    </source>
</reference>
<accession>A0ACA9SKD6</accession>
<name>A0ACA9SKD6_9GLOM</name>
<feature type="non-terminal residue" evidence="1">
    <location>
        <position position="88"/>
    </location>
</feature>
<organism evidence="1 2">
    <name type="scientific">Racocetra persica</name>
    <dbReference type="NCBI Taxonomy" id="160502"/>
    <lineage>
        <taxon>Eukaryota</taxon>
        <taxon>Fungi</taxon>
        <taxon>Fungi incertae sedis</taxon>
        <taxon>Mucoromycota</taxon>
        <taxon>Glomeromycotina</taxon>
        <taxon>Glomeromycetes</taxon>
        <taxon>Diversisporales</taxon>
        <taxon>Gigasporaceae</taxon>
        <taxon>Racocetra</taxon>
    </lineage>
</organism>
<comment type="caution">
    <text evidence="1">The sequence shown here is derived from an EMBL/GenBank/DDBJ whole genome shotgun (WGS) entry which is preliminary data.</text>
</comment>
<evidence type="ECO:0000313" key="1">
    <source>
        <dbReference type="EMBL" id="CAG8839178.1"/>
    </source>
</evidence>
<dbReference type="Proteomes" id="UP000789920">
    <property type="component" value="Unassembled WGS sequence"/>
</dbReference>
<feature type="non-terminal residue" evidence="1">
    <location>
        <position position="1"/>
    </location>
</feature>
<evidence type="ECO:0000313" key="2">
    <source>
        <dbReference type="Proteomes" id="UP000789920"/>
    </source>
</evidence>